<dbReference type="Gene3D" id="2.40.70.10">
    <property type="entry name" value="Acid Proteases"/>
    <property type="match status" value="1"/>
</dbReference>
<gene>
    <name evidence="2" type="ORF">CC84DRAFT_1238265</name>
</gene>
<reference evidence="2 3" key="1">
    <citation type="submission" date="2016-05" db="EMBL/GenBank/DDBJ databases">
        <title>Comparative analysis of secretome profiles of manganese(II)-oxidizing ascomycete fungi.</title>
        <authorList>
            <consortium name="DOE Joint Genome Institute"/>
            <person name="Zeiner C.A."/>
            <person name="Purvine S.O."/>
            <person name="Zink E.M."/>
            <person name="Wu S."/>
            <person name="Pasa-Tolic L."/>
            <person name="Chaput D.L."/>
            <person name="Haridas S."/>
            <person name="Grigoriev I.V."/>
            <person name="Santelli C.M."/>
            <person name="Hansel C.M."/>
        </authorList>
    </citation>
    <scope>NUCLEOTIDE SEQUENCE [LARGE SCALE GENOMIC DNA]</scope>
    <source>
        <strain evidence="2 3">AP3s5-JAC2a</strain>
    </source>
</reference>
<dbReference type="InParanoid" id="A0A177CU04"/>
<protein>
    <submittedName>
        <fullName evidence="2">Uncharacterized protein</fullName>
    </submittedName>
</protein>
<name>A0A177CU04_9PLEO</name>
<dbReference type="RefSeq" id="XP_018041369.1">
    <property type="nucleotide sequence ID" value="XM_018183934.1"/>
</dbReference>
<evidence type="ECO:0000313" key="3">
    <source>
        <dbReference type="Proteomes" id="UP000077069"/>
    </source>
</evidence>
<keyword evidence="1" id="KW-0732">Signal</keyword>
<sequence length="281" mass="31150">MIYVLAIIPVLFIFLQSCKSSNVSSSTRPVVIPPSVEWDGPDGTWSSFDIIGGSDKQKIWRFAATAYQTYSLPTNTTWCGFTDTRPSICEERGICRPPKSKSWVPAEVAGMYPLYTRDGEIVTGDIGIDTVTVEIGGNQILVPEQCMEFIASENFAMALFGLGSQHFDHHVDFGNGSSKSSKLFPLMDGLRDMGVIQFHSYSYRTGSRYRNQRASLIVDGYDPALKAKGYKTLAWYLIDEDVPDRGLVRGLVVRLSSVSFRSGSESRINNSPEPIEVMIDS</sequence>
<dbReference type="InterPro" id="IPR021109">
    <property type="entry name" value="Peptidase_aspartic_dom_sf"/>
</dbReference>
<feature type="signal peptide" evidence="1">
    <location>
        <begin position="1"/>
        <end position="20"/>
    </location>
</feature>
<accession>A0A177CU04</accession>
<dbReference type="SUPFAM" id="SSF50630">
    <property type="entry name" value="Acid proteases"/>
    <property type="match status" value="1"/>
</dbReference>
<dbReference type="AlphaFoldDB" id="A0A177CU04"/>
<organism evidence="2 3">
    <name type="scientific">Paraphaeosphaeria sporulosa</name>
    <dbReference type="NCBI Taxonomy" id="1460663"/>
    <lineage>
        <taxon>Eukaryota</taxon>
        <taxon>Fungi</taxon>
        <taxon>Dikarya</taxon>
        <taxon>Ascomycota</taxon>
        <taxon>Pezizomycotina</taxon>
        <taxon>Dothideomycetes</taxon>
        <taxon>Pleosporomycetidae</taxon>
        <taxon>Pleosporales</taxon>
        <taxon>Massarineae</taxon>
        <taxon>Didymosphaeriaceae</taxon>
        <taxon>Paraphaeosphaeria</taxon>
    </lineage>
</organism>
<dbReference type="Proteomes" id="UP000077069">
    <property type="component" value="Unassembled WGS sequence"/>
</dbReference>
<dbReference type="EMBL" id="KV441549">
    <property type="protein sequence ID" value="OAG11004.1"/>
    <property type="molecule type" value="Genomic_DNA"/>
</dbReference>
<dbReference type="GeneID" id="28767420"/>
<dbReference type="STRING" id="1460663.A0A177CU04"/>
<evidence type="ECO:0000256" key="1">
    <source>
        <dbReference type="SAM" id="SignalP"/>
    </source>
</evidence>
<keyword evidence="3" id="KW-1185">Reference proteome</keyword>
<evidence type="ECO:0000313" key="2">
    <source>
        <dbReference type="EMBL" id="OAG11004.1"/>
    </source>
</evidence>
<proteinExistence type="predicted"/>
<feature type="chain" id="PRO_5008058583" evidence="1">
    <location>
        <begin position="21"/>
        <end position="281"/>
    </location>
</feature>
<dbReference type="OrthoDB" id="4074350at2759"/>